<evidence type="ECO:0000313" key="1">
    <source>
        <dbReference type="EMBL" id="KAH9478806.1"/>
    </source>
</evidence>
<dbReference type="EMBL" id="JAFIQS020000008">
    <property type="protein sequence ID" value="KAH9478806.1"/>
    <property type="molecule type" value="Genomic_DNA"/>
</dbReference>
<dbReference type="Proteomes" id="UP000664032">
    <property type="component" value="Unassembled WGS sequence"/>
</dbReference>
<evidence type="ECO:0000313" key="2">
    <source>
        <dbReference type="Proteomes" id="UP000664032"/>
    </source>
</evidence>
<name>A0ACB8GT19_PSICU</name>
<reference evidence="1" key="1">
    <citation type="submission" date="2021-10" db="EMBL/GenBank/DDBJ databases">
        <title>Psilocybe cubensis genome.</title>
        <authorList>
            <person name="Mckernan K.J."/>
            <person name="Crawford S."/>
            <person name="Trippe A."/>
            <person name="Kane L.T."/>
            <person name="Mclaughlin S."/>
        </authorList>
    </citation>
    <scope>NUCLEOTIDE SEQUENCE</scope>
    <source>
        <strain evidence="1">MGC-MH-2018</strain>
    </source>
</reference>
<comment type="caution">
    <text evidence="1">The sequence shown here is derived from an EMBL/GenBank/DDBJ whole genome shotgun (WGS) entry which is preliminary data.</text>
</comment>
<organism evidence="1 2">
    <name type="scientific">Psilocybe cubensis</name>
    <name type="common">Psychedelic mushroom</name>
    <name type="synonym">Stropharia cubensis</name>
    <dbReference type="NCBI Taxonomy" id="181762"/>
    <lineage>
        <taxon>Eukaryota</taxon>
        <taxon>Fungi</taxon>
        <taxon>Dikarya</taxon>
        <taxon>Basidiomycota</taxon>
        <taxon>Agaricomycotina</taxon>
        <taxon>Agaricomycetes</taxon>
        <taxon>Agaricomycetidae</taxon>
        <taxon>Agaricales</taxon>
        <taxon>Agaricineae</taxon>
        <taxon>Strophariaceae</taxon>
        <taxon>Psilocybe</taxon>
    </lineage>
</organism>
<accession>A0ACB8GT19</accession>
<keyword evidence="2" id="KW-1185">Reference proteome</keyword>
<protein>
    <submittedName>
        <fullName evidence="1">Uncharacterized protein</fullName>
    </submittedName>
</protein>
<gene>
    <name evidence="1" type="ORF">JR316_0009267</name>
</gene>
<proteinExistence type="predicted"/>
<sequence>MGRAHAAPPLAKLVRWHKPSTRSMTGEAFYDARRSAPENLTNHITYQRDPHSTAKRRQGDRFINGGRAQLPQPAHDNSGE</sequence>